<evidence type="ECO:0000313" key="2">
    <source>
        <dbReference type="Proteomes" id="UP001483337"/>
    </source>
</evidence>
<dbReference type="Proteomes" id="UP001483337">
    <property type="component" value="Chromosome"/>
</dbReference>
<name>A0ABZ2UTA2_9CYAN</name>
<dbReference type="PANTHER" id="PTHR38471:SF2">
    <property type="entry name" value="FOUR HELIX BUNDLE PROTEIN"/>
    <property type="match status" value="1"/>
</dbReference>
<dbReference type="CDD" id="cd16377">
    <property type="entry name" value="23S_rRNA_IVP_like"/>
    <property type="match status" value="1"/>
</dbReference>
<dbReference type="SUPFAM" id="SSF158446">
    <property type="entry name" value="IVS-encoded protein-like"/>
    <property type="match status" value="1"/>
</dbReference>
<dbReference type="PANTHER" id="PTHR38471">
    <property type="entry name" value="FOUR HELIX BUNDLE PROTEIN"/>
    <property type="match status" value="1"/>
</dbReference>
<keyword evidence="2" id="KW-1185">Reference proteome</keyword>
<evidence type="ECO:0000313" key="1">
    <source>
        <dbReference type="EMBL" id="WZB88192.1"/>
    </source>
</evidence>
<dbReference type="EMBL" id="CP150886">
    <property type="protein sequence ID" value="WZB88192.1"/>
    <property type="molecule type" value="Genomic_DNA"/>
</dbReference>
<sequence>MGGGRFQELRVYQLSEKLADDIWKIVHEWESLPQNTLGKQIIRSADSIGANIAEGVGRGSYQENRRFIRIARGSLYETQHWLRRAYNRNLLTDEQVKILKVIINDLAPQLNAYLNSIGKPPNNNDQ</sequence>
<dbReference type="Pfam" id="PF05635">
    <property type="entry name" value="23S_rRNA_IVP"/>
    <property type="match status" value="1"/>
</dbReference>
<dbReference type="RefSeq" id="WP_353931101.1">
    <property type="nucleotide sequence ID" value="NZ_CP150886.1"/>
</dbReference>
<dbReference type="NCBIfam" id="TIGR02436">
    <property type="entry name" value="four helix bundle protein"/>
    <property type="match status" value="1"/>
</dbReference>
<proteinExistence type="predicted"/>
<reference evidence="1 2" key="1">
    <citation type="submission" date="2024-04" db="EMBL/GenBank/DDBJ databases">
        <title>Okeanomitos corallinicola gen. &amp; sp. nov. (Nostocales, Cyanobacteria), a new toxic marine heterocyst-forming cyanobacterium from a coral reef.</title>
        <authorList>
            <person name="Li H."/>
            <person name="Li R."/>
            <person name="Kang J."/>
            <person name="Hii K.S."/>
            <person name="Mohamed H.F."/>
            <person name="Xu X."/>
            <person name="Luo Z."/>
        </authorList>
    </citation>
    <scope>NUCLEOTIDE SEQUENCE [LARGE SCALE GENOMIC DNA]</scope>
    <source>
        <strain evidence="1 2">TIOX110</strain>
    </source>
</reference>
<protein>
    <submittedName>
        <fullName evidence="1">Four helix bundle protein</fullName>
    </submittedName>
</protein>
<dbReference type="InterPro" id="IPR036583">
    <property type="entry name" value="23S_rRNA_IVS_sf"/>
</dbReference>
<gene>
    <name evidence="1" type="ORF">WJM97_00345</name>
</gene>
<dbReference type="Gene3D" id="1.20.1440.60">
    <property type="entry name" value="23S rRNA-intervening sequence"/>
    <property type="match status" value="1"/>
</dbReference>
<organism evidence="1 2">
    <name type="scientific">Okeanomitos corallinicola TIOX110</name>
    <dbReference type="NCBI Taxonomy" id="3133117"/>
    <lineage>
        <taxon>Bacteria</taxon>
        <taxon>Bacillati</taxon>
        <taxon>Cyanobacteriota</taxon>
        <taxon>Cyanophyceae</taxon>
        <taxon>Nostocales</taxon>
        <taxon>Aphanizomenonaceae</taxon>
        <taxon>Okeanomitos</taxon>
    </lineage>
</organism>
<accession>A0ABZ2UTA2</accession>
<dbReference type="InterPro" id="IPR012657">
    <property type="entry name" value="23S_rRNA-intervening_sequence"/>
</dbReference>